<evidence type="ECO:0000256" key="1">
    <source>
        <dbReference type="SAM" id="MobiDB-lite"/>
    </source>
</evidence>
<gene>
    <name evidence="2" type="ORF">K505DRAFT_14657</name>
</gene>
<evidence type="ECO:0000313" key="3">
    <source>
        <dbReference type="Proteomes" id="UP000799757"/>
    </source>
</evidence>
<keyword evidence="3" id="KW-1185">Reference proteome</keyword>
<feature type="region of interest" description="Disordered" evidence="1">
    <location>
        <begin position="1"/>
        <end position="39"/>
    </location>
</feature>
<dbReference type="EMBL" id="MU001863">
    <property type="protein sequence ID" value="KAF2795289.1"/>
    <property type="molecule type" value="Genomic_DNA"/>
</dbReference>
<name>A0A6A6XFK1_9PLEO</name>
<sequence length="203" mass="22200">MRASKSRSLTCAPPPPRRSPHARRASSNPISFHGRCGTGARTPRLLLTPSLVRIPHLNLMPLDTPPTTLNGPPSAISGRAQSGPRRHTLALPGPPTYQLDWERVRGPTYEESCDPDSSTCASCLRLVCGDGRRARKARRVGRKGKTCVQGQAALLYASIHLSDCNTYYIYWAGLVLVCYSRRPPVVCMLSPRALQTLGCRLSI</sequence>
<accession>A0A6A6XFK1</accession>
<dbReference type="Proteomes" id="UP000799757">
    <property type="component" value="Unassembled WGS sequence"/>
</dbReference>
<evidence type="ECO:0000313" key="2">
    <source>
        <dbReference type="EMBL" id="KAF2795289.1"/>
    </source>
</evidence>
<proteinExistence type="predicted"/>
<reference evidence="2" key="1">
    <citation type="journal article" date="2020" name="Stud. Mycol.">
        <title>101 Dothideomycetes genomes: a test case for predicting lifestyles and emergence of pathogens.</title>
        <authorList>
            <person name="Haridas S."/>
            <person name="Albert R."/>
            <person name="Binder M."/>
            <person name="Bloem J."/>
            <person name="Labutti K."/>
            <person name="Salamov A."/>
            <person name="Andreopoulos B."/>
            <person name="Baker S."/>
            <person name="Barry K."/>
            <person name="Bills G."/>
            <person name="Bluhm B."/>
            <person name="Cannon C."/>
            <person name="Castanera R."/>
            <person name="Culley D."/>
            <person name="Daum C."/>
            <person name="Ezra D."/>
            <person name="Gonzalez J."/>
            <person name="Henrissat B."/>
            <person name="Kuo A."/>
            <person name="Liang C."/>
            <person name="Lipzen A."/>
            <person name="Lutzoni F."/>
            <person name="Magnuson J."/>
            <person name="Mondo S."/>
            <person name="Nolan M."/>
            <person name="Ohm R."/>
            <person name="Pangilinan J."/>
            <person name="Park H.-J."/>
            <person name="Ramirez L."/>
            <person name="Alfaro M."/>
            <person name="Sun H."/>
            <person name="Tritt A."/>
            <person name="Yoshinaga Y."/>
            <person name="Zwiers L.-H."/>
            <person name="Turgeon B."/>
            <person name="Goodwin S."/>
            <person name="Spatafora J."/>
            <person name="Crous P."/>
            <person name="Grigoriev I."/>
        </authorList>
    </citation>
    <scope>NUCLEOTIDE SEQUENCE</scope>
    <source>
        <strain evidence="2">CBS 109.77</strain>
    </source>
</reference>
<dbReference type="AlphaFoldDB" id="A0A6A6XFK1"/>
<protein>
    <submittedName>
        <fullName evidence="2">Uncharacterized protein</fullName>
    </submittedName>
</protein>
<organism evidence="2 3">
    <name type="scientific">Melanomma pulvis-pyrius CBS 109.77</name>
    <dbReference type="NCBI Taxonomy" id="1314802"/>
    <lineage>
        <taxon>Eukaryota</taxon>
        <taxon>Fungi</taxon>
        <taxon>Dikarya</taxon>
        <taxon>Ascomycota</taxon>
        <taxon>Pezizomycotina</taxon>
        <taxon>Dothideomycetes</taxon>
        <taxon>Pleosporomycetidae</taxon>
        <taxon>Pleosporales</taxon>
        <taxon>Melanommataceae</taxon>
        <taxon>Melanomma</taxon>
    </lineage>
</organism>